<proteinExistence type="predicted"/>
<accession>A0ABD3AWR5</accession>
<name>A0ABD3AWR5_9GENT</name>
<gene>
    <name evidence="1" type="ORF">ACH5RR_004026</name>
</gene>
<dbReference type="Proteomes" id="UP001630127">
    <property type="component" value="Unassembled WGS sequence"/>
</dbReference>
<protein>
    <submittedName>
        <fullName evidence="1">Uncharacterized protein</fullName>
    </submittedName>
</protein>
<sequence>MTSCSQSYSTYNPCVGNKKIRVADGSLSAIAGTVTINISPSMVLHDVSFMKIIKTLNYRAIFYPSQCDFRKWSQGGQLAVLGKVEDCIFSKMEPTLDKSFKYLFELYCYF</sequence>
<dbReference type="AlphaFoldDB" id="A0ABD3AWR5"/>
<organism evidence="1 2">
    <name type="scientific">Cinchona calisaya</name>
    <dbReference type="NCBI Taxonomy" id="153742"/>
    <lineage>
        <taxon>Eukaryota</taxon>
        <taxon>Viridiplantae</taxon>
        <taxon>Streptophyta</taxon>
        <taxon>Embryophyta</taxon>
        <taxon>Tracheophyta</taxon>
        <taxon>Spermatophyta</taxon>
        <taxon>Magnoliopsida</taxon>
        <taxon>eudicotyledons</taxon>
        <taxon>Gunneridae</taxon>
        <taxon>Pentapetalae</taxon>
        <taxon>asterids</taxon>
        <taxon>lamiids</taxon>
        <taxon>Gentianales</taxon>
        <taxon>Rubiaceae</taxon>
        <taxon>Cinchonoideae</taxon>
        <taxon>Cinchoneae</taxon>
        <taxon>Cinchona</taxon>
    </lineage>
</organism>
<keyword evidence="2" id="KW-1185">Reference proteome</keyword>
<comment type="caution">
    <text evidence="1">The sequence shown here is derived from an EMBL/GenBank/DDBJ whole genome shotgun (WGS) entry which is preliminary data.</text>
</comment>
<evidence type="ECO:0000313" key="1">
    <source>
        <dbReference type="EMBL" id="KAL3535565.1"/>
    </source>
</evidence>
<dbReference type="EMBL" id="JBJUIK010000002">
    <property type="protein sequence ID" value="KAL3535565.1"/>
    <property type="molecule type" value="Genomic_DNA"/>
</dbReference>
<reference evidence="1 2" key="1">
    <citation type="submission" date="2024-11" db="EMBL/GenBank/DDBJ databases">
        <title>A near-complete genome assembly of Cinchona calisaya.</title>
        <authorList>
            <person name="Lian D.C."/>
            <person name="Zhao X.W."/>
            <person name="Wei L."/>
        </authorList>
    </citation>
    <scope>NUCLEOTIDE SEQUENCE [LARGE SCALE GENOMIC DNA]</scope>
    <source>
        <tissue evidence="1">Nenye</tissue>
    </source>
</reference>
<evidence type="ECO:0000313" key="2">
    <source>
        <dbReference type="Proteomes" id="UP001630127"/>
    </source>
</evidence>